<evidence type="ECO:0000313" key="11">
    <source>
        <dbReference type="EMBL" id="TQD86981.1"/>
    </source>
</evidence>
<dbReference type="PANTHER" id="PTHR22952">
    <property type="entry name" value="CAMP-RESPONSE ELEMENT BINDING PROTEIN-RELATED"/>
    <property type="match status" value="1"/>
</dbReference>
<keyword evidence="8" id="KW-0175">Coiled coil</keyword>
<keyword evidence="3" id="KW-0805">Transcription regulation</keyword>
<feature type="region of interest" description="Disordered" evidence="9">
    <location>
        <begin position="334"/>
        <end position="417"/>
    </location>
</feature>
<evidence type="ECO:0000256" key="4">
    <source>
        <dbReference type="ARBA" id="ARBA00023125"/>
    </source>
</evidence>
<dbReference type="Pfam" id="PF11523">
    <property type="entry name" value="DUF3223"/>
    <property type="match status" value="1"/>
</dbReference>
<keyword evidence="4" id="KW-0238">DNA-binding</keyword>
<evidence type="ECO:0000313" key="12">
    <source>
        <dbReference type="Proteomes" id="UP000315295"/>
    </source>
</evidence>
<organism evidence="11 12">
    <name type="scientific">Malus baccata</name>
    <name type="common">Siberian crab apple</name>
    <name type="synonym">Pyrus baccata</name>
    <dbReference type="NCBI Taxonomy" id="106549"/>
    <lineage>
        <taxon>Eukaryota</taxon>
        <taxon>Viridiplantae</taxon>
        <taxon>Streptophyta</taxon>
        <taxon>Embryophyta</taxon>
        <taxon>Tracheophyta</taxon>
        <taxon>Spermatophyta</taxon>
        <taxon>Magnoliopsida</taxon>
        <taxon>eudicotyledons</taxon>
        <taxon>Gunneridae</taxon>
        <taxon>Pentapetalae</taxon>
        <taxon>rosids</taxon>
        <taxon>fabids</taxon>
        <taxon>Rosales</taxon>
        <taxon>Rosaceae</taxon>
        <taxon>Amygdaloideae</taxon>
        <taxon>Maleae</taxon>
        <taxon>Malus</taxon>
    </lineage>
</organism>
<protein>
    <recommendedName>
        <fullName evidence="10">BZIP domain-containing protein</fullName>
    </recommendedName>
</protein>
<reference evidence="11 12" key="1">
    <citation type="journal article" date="2019" name="G3 (Bethesda)">
        <title>Sequencing of a Wild Apple (Malus baccata) Genome Unravels the Differences Between Cultivated and Wild Apple Species Regarding Disease Resistance and Cold Tolerance.</title>
        <authorList>
            <person name="Chen X."/>
        </authorList>
    </citation>
    <scope>NUCLEOTIDE SEQUENCE [LARGE SCALE GENOMIC DNA]</scope>
    <source>
        <strain evidence="12">cv. Shandingzi</strain>
        <tissue evidence="11">Leaves</tissue>
    </source>
</reference>
<dbReference type="PROSITE" id="PS50217">
    <property type="entry name" value="BZIP"/>
    <property type="match status" value="1"/>
</dbReference>
<dbReference type="Gene3D" id="1.20.5.170">
    <property type="match status" value="1"/>
</dbReference>
<dbReference type="GO" id="GO:0003677">
    <property type="term" value="F:DNA binding"/>
    <property type="evidence" value="ECO:0007669"/>
    <property type="project" value="UniProtKB-KW"/>
</dbReference>
<dbReference type="Gene3D" id="3.10.450.40">
    <property type="match status" value="1"/>
</dbReference>
<gene>
    <name evidence="11" type="ORF">C1H46_027495</name>
</gene>
<evidence type="ECO:0000256" key="2">
    <source>
        <dbReference type="ARBA" id="ARBA00022682"/>
    </source>
</evidence>
<evidence type="ECO:0000256" key="1">
    <source>
        <dbReference type="ARBA" id="ARBA00004123"/>
    </source>
</evidence>
<evidence type="ECO:0000256" key="6">
    <source>
        <dbReference type="ARBA" id="ARBA00023242"/>
    </source>
</evidence>
<dbReference type="GO" id="GO:0005634">
    <property type="term" value="C:nucleus"/>
    <property type="evidence" value="ECO:0007669"/>
    <property type="project" value="UniProtKB-SubCell"/>
</dbReference>
<keyword evidence="5" id="KW-0804">Transcription</keyword>
<dbReference type="STRING" id="106549.A0A540LKH9"/>
<evidence type="ECO:0000256" key="9">
    <source>
        <dbReference type="SAM" id="MobiDB-lite"/>
    </source>
</evidence>
<dbReference type="GO" id="GO:0003700">
    <property type="term" value="F:DNA-binding transcription factor activity"/>
    <property type="evidence" value="ECO:0007669"/>
    <property type="project" value="InterPro"/>
</dbReference>
<dbReference type="GO" id="GO:0045893">
    <property type="term" value="P:positive regulation of DNA-templated transcription"/>
    <property type="evidence" value="ECO:0007669"/>
    <property type="project" value="InterPro"/>
</dbReference>
<feature type="compositionally biased region" description="Polar residues" evidence="9">
    <location>
        <begin position="347"/>
        <end position="367"/>
    </location>
</feature>
<dbReference type="GO" id="GO:0009738">
    <property type="term" value="P:abscisic acid-activated signaling pathway"/>
    <property type="evidence" value="ECO:0007669"/>
    <property type="project" value="UniProtKB-KW"/>
</dbReference>
<comment type="subcellular location">
    <subcellularLocation>
        <location evidence="1">Nucleus</location>
    </subcellularLocation>
</comment>
<feature type="coiled-coil region" evidence="8">
    <location>
        <begin position="518"/>
        <end position="555"/>
    </location>
</feature>
<evidence type="ECO:0000256" key="7">
    <source>
        <dbReference type="ARBA" id="ARBA00061369"/>
    </source>
</evidence>
<evidence type="ECO:0000256" key="5">
    <source>
        <dbReference type="ARBA" id="ARBA00023163"/>
    </source>
</evidence>
<evidence type="ECO:0000256" key="8">
    <source>
        <dbReference type="SAM" id="Coils"/>
    </source>
</evidence>
<dbReference type="PROSITE" id="PS00036">
    <property type="entry name" value="BZIP_BASIC"/>
    <property type="match status" value="1"/>
</dbReference>
<dbReference type="InterPro" id="IPR046347">
    <property type="entry name" value="bZIP_sf"/>
</dbReference>
<accession>A0A540LKH9</accession>
<feature type="compositionally biased region" description="Low complexity" evidence="9">
    <location>
        <begin position="370"/>
        <end position="395"/>
    </location>
</feature>
<dbReference type="SUPFAM" id="SSF57959">
    <property type="entry name" value="Leucine zipper domain"/>
    <property type="match status" value="1"/>
</dbReference>
<dbReference type="PANTHER" id="PTHR22952:SF446">
    <property type="entry name" value="ABSCISIC ACID-INSENSITIVE 5-LIKE PROTEIN 5-RELATED"/>
    <property type="match status" value="1"/>
</dbReference>
<dbReference type="InterPro" id="IPR004827">
    <property type="entry name" value="bZIP"/>
</dbReference>
<dbReference type="SMART" id="SM00338">
    <property type="entry name" value="BRLZ"/>
    <property type="match status" value="1"/>
</dbReference>
<comment type="caution">
    <text evidence="11">The sequence shown here is derived from an EMBL/GenBank/DDBJ whole genome shotgun (WGS) entry which is preliminary data.</text>
</comment>
<comment type="similarity">
    <text evidence="7">Belongs to the bZIP family. ABI5 subfamily.</text>
</comment>
<keyword evidence="6" id="KW-0539">Nucleus</keyword>
<dbReference type="CDD" id="cd14707">
    <property type="entry name" value="bZIP_plant_BZIP46"/>
    <property type="match status" value="1"/>
</dbReference>
<evidence type="ECO:0000256" key="3">
    <source>
        <dbReference type="ARBA" id="ARBA00023015"/>
    </source>
</evidence>
<feature type="region of interest" description="Disordered" evidence="9">
    <location>
        <begin position="44"/>
        <end position="88"/>
    </location>
</feature>
<sequence length="562" mass="60669">MASLSRSPPLLLRHINSLTLHPCPLTLSFPFLNTTLPHPRPCALKTGPDGGSRIGRPGTQGPDPGLLRKPVVSSGKDMDGISEEDGGEDGKWVDWEDKILEDTVPLVGFVRMILHSGKYESGDRLSPEHQKTVLERLLPFHPEANKKIGSGIDYITISQKMGTNMNFKGFGNEPLIARQSSIYTLTFEELQNTIGGSGKDFGSMNMDELLKSIWTAEETQIIAPAAGGAGGQDGLDHGSGGSLQRQGSLTLPRTLSQKTVDEVWKNLSKEGTGAGGSNMPQRQPTLGEMTLEEFLFRAGVVREDAQVAPKPNGAGFFGDLSRFGNSGSLEFEFQQPNSGVGVMGNRVSENNNHQGSNLPLNANGVRSSQHHNQQQQQQQHLPQQQQQQIFPKQQPVTYNTSQLPMGPNAQLGSPGMRGGMMGIGDLGMNGALVPSSGMGMVGLGAAGAVRVVTPSPAKLLSSDGIEKSNGTDTSSVSPVPYVFNGGFRGRKGGGPVEKVVERRQRRMIKNRESAARSRARKQAYTTELEAEVAELKEENQELLKKQAEMVEMQKNQFKLARA</sequence>
<feature type="compositionally biased region" description="Gly residues" evidence="9">
    <location>
        <begin position="227"/>
        <end position="241"/>
    </location>
</feature>
<name>A0A540LKH9_MALBA</name>
<dbReference type="Pfam" id="PF00170">
    <property type="entry name" value="bZIP_1"/>
    <property type="match status" value="1"/>
</dbReference>
<dbReference type="Proteomes" id="UP000315295">
    <property type="component" value="Unassembled WGS sequence"/>
</dbReference>
<feature type="region of interest" description="Disordered" evidence="9">
    <location>
        <begin position="225"/>
        <end position="251"/>
    </location>
</feature>
<feature type="domain" description="BZIP" evidence="10">
    <location>
        <begin position="500"/>
        <end position="549"/>
    </location>
</feature>
<dbReference type="FunFam" id="1.20.5.170:FF:000048">
    <property type="entry name" value="ABSCISIC ACID-INSENSITIVE 5-like protein 5"/>
    <property type="match status" value="1"/>
</dbReference>
<keyword evidence="12" id="KW-1185">Reference proteome</keyword>
<dbReference type="AlphaFoldDB" id="A0A540LKH9"/>
<evidence type="ECO:0000259" key="10">
    <source>
        <dbReference type="PROSITE" id="PS50217"/>
    </source>
</evidence>
<dbReference type="EMBL" id="VIEB01000552">
    <property type="protein sequence ID" value="TQD86981.1"/>
    <property type="molecule type" value="Genomic_DNA"/>
</dbReference>
<proteinExistence type="inferred from homology"/>
<dbReference type="InterPro" id="IPR043452">
    <property type="entry name" value="BZIP46-like"/>
</dbReference>
<keyword evidence="2" id="KW-0938">Abscisic acid signaling pathway</keyword>